<evidence type="ECO:0000256" key="2">
    <source>
        <dbReference type="ARBA" id="ARBA00023125"/>
    </source>
</evidence>
<reference evidence="5" key="1">
    <citation type="submission" date="2020-10" db="EMBL/GenBank/DDBJ databases">
        <title>ChiBAC.</title>
        <authorList>
            <person name="Zenner C."/>
            <person name="Hitch T.C.A."/>
            <person name="Clavel T."/>
        </authorList>
    </citation>
    <scope>NUCLEOTIDE SEQUENCE</scope>
    <source>
        <strain evidence="5">DSM 107454</strain>
    </source>
</reference>
<evidence type="ECO:0000256" key="1">
    <source>
        <dbReference type="ARBA" id="ARBA00023015"/>
    </source>
</evidence>
<dbReference type="EMBL" id="JADCKB010000007">
    <property type="protein sequence ID" value="MBE5039747.1"/>
    <property type="molecule type" value="Genomic_DNA"/>
</dbReference>
<dbReference type="PROSITE" id="PS00041">
    <property type="entry name" value="HTH_ARAC_FAMILY_1"/>
    <property type="match status" value="1"/>
</dbReference>
<dbReference type="InterPro" id="IPR037923">
    <property type="entry name" value="HTH-like"/>
</dbReference>
<keyword evidence="1" id="KW-0805">Transcription regulation</keyword>
<dbReference type="InterPro" id="IPR009057">
    <property type="entry name" value="Homeodomain-like_sf"/>
</dbReference>
<dbReference type="Proteomes" id="UP000806542">
    <property type="component" value="Unassembled WGS sequence"/>
</dbReference>
<dbReference type="PROSITE" id="PS01124">
    <property type="entry name" value="HTH_ARAC_FAMILY_2"/>
    <property type="match status" value="1"/>
</dbReference>
<organism evidence="5 6">
    <name type="scientific">Ructibacterium gallinarum</name>
    <dbReference type="NCBI Taxonomy" id="2779355"/>
    <lineage>
        <taxon>Bacteria</taxon>
        <taxon>Bacillati</taxon>
        <taxon>Bacillota</taxon>
        <taxon>Clostridia</taxon>
        <taxon>Eubacteriales</taxon>
        <taxon>Oscillospiraceae</taxon>
        <taxon>Ructibacterium</taxon>
    </lineage>
</organism>
<dbReference type="PANTHER" id="PTHR43280:SF2">
    <property type="entry name" value="HTH-TYPE TRANSCRIPTIONAL REGULATOR EXSA"/>
    <property type="match status" value="1"/>
</dbReference>
<dbReference type="CDD" id="cd02208">
    <property type="entry name" value="cupin_RmlC-like"/>
    <property type="match status" value="1"/>
</dbReference>
<dbReference type="InterPro" id="IPR020449">
    <property type="entry name" value="Tscrpt_reg_AraC-type_HTH"/>
</dbReference>
<dbReference type="Pfam" id="PF02311">
    <property type="entry name" value="AraC_binding"/>
    <property type="match status" value="1"/>
</dbReference>
<evidence type="ECO:0000313" key="6">
    <source>
        <dbReference type="Proteomes" id="UP000806542"/>
    </source>
</evidence>
<keyword evidence="6" id="KW-1185">Reference proteome</keyword>
<gene>
    <name evidence="5" type="ORF">INF28_04630</name>
</gene>
<dbReference type="GO" id="GO:0003700">
    <property type="term" value="F:DNA-binding transcription factor activity"/>
    <property type="evidence" value="ECO:0007669"/>
    <property type="project" value="InterPro"/>
</dbReference>
<keyword evidence="2" id="KW-0238">DNA-binding</keyword>
<evidence type="ECO:0000259" key="4">
    <source>
        <dbReference type="PROSITE" id="PS01124"/>
    </source>
</evidence>
<protein>
    <submittedName>
        <fullName evidence="5">AraC family transcriptional regulator</fullName>
    </submittedName>
</protein>
<dbReference type="SUPFAM" id="SSF51215">
    <property type="entry name" value="Regulatory protein AraC"/>
    <property type="match status" value="1"/>
</dbReference>
<feature type="domain" description="HTH araC/xylS-type" evidence="4">
    <location>
        <begin position="184"/>
        <end position="282"/>
    </location>
</feature>
<comment type="caution">
    <text evidence="5">The sequence shown here is derived from an EMBL/GenBank/DDBJ whole genome shotgun (WGS) entry which is preliminary data.</text>
</comment>
<proteinExistence type="predicted"/>
<dbReference type="InterPro" id="IPR014710">
    <property type="entry name" value="RmlC-like_jellyroll"/>
</dbReference>
<dbReference type="InterPro" id="IPR018062">
    <property type="entry name" value="HTH_AraC-typ_CS"/>
</dbReference>
<dbReference type="GO" id="GO:0043565">
    <property type="term" value="F:sequence-specific DNA binding"/>
    <property type="evidence" value="ECO:0007669"/>
    <property type="project" value="InterPro"/>
</dbReference>
<dbReference type="SMART" id="SM00342">
    <property type="entry name" value="HTH_ARAC"/>
    <property type="match status" value="1"/>
</dbReference>
<dbReference type="InterPro" id="IPR018060">
    <property type="entry name" value="HTH_AraC"/>
</dbReference>
<evidence type="ECO:0000313" key="5">
    <source>
        <dbReference type="EMBL" id="MBE5039747.1"/>
    </source>
</evidence>
<keyword evidence="3" id="KW-0804">Transcription</keyword>
<dbReference type="RefSeq" id="WP_226392312.1">
    <property type="nucleotide sequence ID" value="NZ_JADCKB010000007.1"/>
</dbReference>
<dbReference type="SUPFAM" id="SSF46689">
    <property type="entry name" value="Homeodomain-like"/>
    <property type="match status" value="2"/>
</dbReference>
<sequence>MRYLEYKETLQRGSVGFPFAYYHITPSHPRYTMPPHWHDECELIRIQEGTFTLMVNRDIFSLHAGDTAFINSGFLHSGIPEDCRYECIVFDLDYYLKNHQYTPENLSTLLSQQKLIRTFFPASMTEFQEIFRTMVHALSRHQTGYTLITEGALYHFLGLLLRRDYLVENPGRGATHSKKFRECKTILNYIALHYTEPITLKEMAECVHMNPNYFCRFFREMTHQSPIAYLNYYRIECACEKLCMSNARVLDIALDCGFSDVNYFIKVFKKYKNMTPLQYLKQHA</sequence>
<dbReference type="Gene3D" id="1.10.10.60">
    <property type="entry name" value="Homeodomain-like"/>
    <property type="match status" value="2"/>
</dbReference>
<dbReference type="Gene3D" id="2.60.120.10">
    <property type="entry name" value="Jelly Rolls"/>
    <property type="match status" value="1"/>
</dbReference>
<dbReference type="PANTHER" id="PTHR43280">
    <property type="entry name" value="ARAC-FAMILY TRANSCRIPTIONAL REGULATOR"/>
    <property type="match status" value="1"/>
</dbReference>
<accession>A0A9D5R8A2</accession>
<dbReference type="PRINTS" id="PR00032">
    <property type="entry name" value="HTHARAC"/>
</dbReference>
<dbReference type="AlphaFoldDB" id="A0A9D5R8A2"/>
<evidence type="ECO:0000256" key="3">
    <source>
        <dbReference type="ARBA" id="ARBA00023163"/>
    </source>
</evidence>
<dbReference type="InterPro" id="IPR003313">
    <property type="entry name" value="AraC-bd"/>
</dbReference>
<dbReference type="Pfam" id="PF12833">
    <property type="entry name" value="HTH_18"/>
    <property type="match status" value="1"/>
</dbReference>
<name>A0A9D5R8A2_9FIRM</name>